<feature type="compositionally biased region" description="Polar residues" evidence="1">
    <location>
        <begin position="80"/>
        <end position="89"/>
    </location>
</feature>
<organism evidence="2 3">
    <name type="scientific">Sclerotinia trifoliorum</name>
    <dbReference type="NCBI Taxonomy" id="28548"/>
    <lineage>
        <taxon>Eukaryota</taxon>
        <taxon>Fungi</taxon>
        <taxon>Dikarya</taxon>
        <taxon>Ascomycota</taxon>
        <taxon>Pezizomycotina</taxon>
        <taxon>Leotiomycetes</taxon>
        <taxon>Helotiales</taxon>
        <taxon>Sclerotiniaceae</taxon>
        <taxon>Sclerotinia</taxon>
    </lineage>
</organism>
<evidence type="ECO:0000313" key="2">
    <source>
        <dbReference type="EMBL" id="CAD6446440.1"/>
    </source>
</evidence>
<evidence type="ECO:0000256" key="1">
    <source>
        <dbReference type="SAM" id="MobiDB-lite"/>
    </source>
</evidence>
<sequence>MPPPTQQSRPFFSNFLAAFRSSQLSSTPIISNTSSSSHQKPHTHSHSHSHSQSTPSQPRQISTSTKPNATSNAIRGIDRTLTNSGTSPIGSYDSSPSPGASSYLNQNQNSSSHPNTTNTTSPPTSSSSNMNQGVNGNTSYAHANKYGRFKTSADRRGSDSSSEGFRDVIGKEKWYIGGRTQGGEERYFQLGVVRRRRSGGEMSFDRLSL</sequence>
<dbReference type="PANTHER" id="PTHR42095">
    <property type="entry name" value="YALI0C12166P"/>
    <property type="match status" value="1"/>
</dbReference>
<gene>
    <name evidence="2" type="ORF">SCLTRI_LOCUS6232</name>
</gene>
<dbReference type="PANTHER" id="PTHR42095:SF1">
    <property type="entry name" value="YALI0C12166P"/>
    <property type="match status" value="1"/>
</dbReference>
<dbReference type="OrthoDB" id="4207123at2759"/>
<feature type="region of interest" description="Disordered" evidence="1">
    <location>
        <begin position="27"/>
        <end position="141"/>
    </location>
</feature>
<protein>
    <submittedName>
        <fullName evidence="2">Cf719967-8db9-4a1d-b98f-dbad911ae64f-CDS</fullName>
    </submittedName>
</protein>
<feature type="compositionally biased region" description="Low complexity" evidence="1">
    <location>
        <begin position="27"/>
        <end position="38"/>
    </location>
</feature>
<accession>A0A8H2ZRF6</accession>
<reference evidence="2" key="1">
    <citation type="submission" date="2020-10" db="EMBL/GenBank/DDBJ databases">
        <authorList>
            <person name="Kusch S."/>
        </authorList>
    </citation>
    <scope>NUCLEOTIDE SEQUENCE</scope>
    <source>
        <strain evidence="2">SwB9</strain>
    </source>
</reference>
<dbReference type="AlphaFoldDB" id="A0A8H2ZRF6"/>
<dbReference type="EMBL" id="CAJHIA010000020">
    <property type="protein sequence ID" value="CAD6446440.1"/>
    <property type="molecule type" value="Genomic_DNA"/>
</dbReference>
<evidence type="ECO:0000313" key="3">
    <source>
        <dbReference type="Proteomes" id="UP000624404"/>
    </source>
</evidence>
<comment type="caution">
    <text evidence="2">The sequence shown here is derived from an EMBL/GenBank/DDBJ whole genome shotgun (WGS) entry which is preliminary data.</text>
</comment>
<feature type="compositionally biased region" description="Basic residues" evidence="1">
    <location>
        <begin position="39"/>
        <end position="49"/>
    </location>
</feature>
<dbReference type="Proteomes" id="UP000624404">
    <property type="component" value="Unassembled WGS sequence"/>
</dbReference>
<feature type="compositionally biased region" description="Low complexity" evidence="1">
    <location>
        <begin position="90"/>
        <end position="132"/>
    </location>
</feature>
<name>A0A8H2ZRF6_9HELO</name>
<keyword evidence="3" id="KW-1185">Reference proteome</keyword>
<feature type="compositionally biased region" description="Polar residues" evidence="1">
    <location>
        <begin position="59"/>
        <end position="73"/>
    </location>
</feature>
<proteinExistence type="predicted"/>